<dbReference type="AlphaFoldDB" id="A0A0A5HJJ0"/>
<feature type="domain" description="ABC-2 type transporter transmembrane" evidence="6">
    <location>
        <begin position="21"/>
        <end position="388"/>
    </location>
</feature>
<proteinExistence type="predicted"/>
<evidence type="ECO:0000256" key="1">
    <source>
        <dbReference type="ARBA" id="ARBA00004141"/>
    </source>
</evidence>
<name>A0A0A5HJJ0_9BACI</name>
<dbReference type="InterPro" id="IPR013525">
    <property type="entry name" value="ABC2_TM"/>
</dbReference>
<dbReference type="GO" id="GO:0016020">
    <property type="term" value="C:membrane"/>
    <property type="evidence" value="ECO:0007669"/>
    <property type="project" value="UniProtKB-SubCell"/>
</dbReference>
<evidence type="ECO:0000259" key="6">
    <source>
        <dbReference type="Pfam" id="PF12698"/>
    </source>
</evidence>
<dbReference type="Pfam" id="PF12698">
    <property type="entry name" value="ABC2_membrane_3"/>
    <property type="match status" value="1"/>
</dbReference>
<evidence type="ECO:0000313" key="7">
    <source>
        <dbReference type="EMBL" id="KGX83807.1"/>
    </source>
</evidence>
<gene>
    <name evidence="7" type="ORF">N783_21585</name>
</gene>
<evidence type="ECO:0000256" key="3">
    <source>
        <dbReference type="ARBA" id="ARBA00022989"/>
    </source>
</evidence>
<feature type="transmembrane region" description="Helical" evidence="5">
    <location>
        <begin position="316"/>
        <end position="338"/>
    </location>
</feature>
<feature type="transmembrane region" description="Helical" evidence="5">
    <location>
        <begin position="252"/>
        <end position="274"/>
    </location>
</feature>
<protein>
    <recommendedName>
        <fullName evidence="6">ABC-2 type transporter transmembrane domain-containing protein</fullName>
    </recommendedName>
</protein>
<dbReference type="PANTHER" id="PTHR43077">
    <property type="entry name" value="TRANSPORT PERMEASE YVFS-RELATED"/>
    <property type="match status" value="1"/>
</dbReference>
<keyword evidence="4 5" id="KW-0472">Membrane</keyword>
<dbReference type="Proteomes" id="UP000030403">
    <property type="component" value="Unassembled WGS sequence"/>
</dbReference>
<keyword evidence="8" id="KW-1185">Reference proteome</keyword>
<feature type="transmembrane region" description="Helical" evidence="5">
    <location>
        <begin position="210"/>
        <end position="231"/>
    </location>
</feature>
<evidence type="ECO:0000256" key="4">
    <source>
        <dbReference type="ARBA" id="ARBA00023136"/>
    </source>
</evidence>
<accession>A0A0A5HJJ0</accession>
<evidence type="ECO:0000256" key="5">
    <source>
        <dbReference type="SAM" id="Phobius"/>
    </source>
</evidence>
<dbReference type="OrthoDB" id="2956491at2"/>
<sequence>MNGFSLWVYEMRAALRRPAPLFLSFFIPILLLGLVLLSVYRLVPQNEENIQAAIVDLDQTFETKALVNQLSEDEEMKKALTLLPMSSEKADEDFKSGNLAGIITIPKGFSKSLRIGENDPIQVITNEKQPLSSNMLKLLLDSGAMYISASQSAVNTVYDLHIKELSDSGERSQKIQQAILTFTMFALSRNDAFSQEELKSGSRIGWKAHGLLAVLLTVISSFALFFHWFESKHAPSSLLLRLRSYHITQPQLFRVHWGKGFFLISIIGCVYWGLATQWSNLLSVESALVTILMAAFMASLLACCRSLINHIGLRMVALLLVTLIGLGAGGVWVPSLYLPEYLSSAVWNPFGILYSLYEQNMMGKDFSKVLLVQIVVWILLLFVSGLLFALRKERRHAYVSYFERS</sequence>
<reference evidence="7 8" key="1">
    <citation type="submission" date="2013-08" db="EMBL/GenBank/DDBJ databases">
        <authorList>
            <person name="Huang J."/>
            <person name="Wang G."/>
        </authorList>
    </citation>
    <scope>NUCLEOTIDE SEQUENCE [LARGE SCALE GENOMIC DNA]</scope>
    <source>
        <strain evidence="7 8">BH030004</strain>
    </source>
</reference>
<dbReference type="EMBL" id="AVPF01000081">
    <property type="protein sequence ID" value="KGX83807.1"/>
    <property type="molecule type" value="Genomic_DNA"/>
</dbReference>
<dbReference type="STRING" id="1385511.GCA_000425225_02330"/>
<keyword evidence="2 5" id="KW-0812">Transmembrane</keyword>
<dbReference type="Gene3D" id="3.40.1710.10">
    <property type="entry name" value="abc type-2 transporter like domain"/>
    <property type="match status" value="1"/>
</dbReference>
<evidence type="ECO:0000256" key="2">
    <source>
        <dbReference type="ARBA" id="ARBA00022692"/>
    </source>
</evidence>
<dbReference type="PANTHER" id="PTHR43077:SF10">
    <property type="entry name" value="TRANSPORT PERMEASE PROTEIN"/>
    <property type="match status" value="1"/>
</dbReference>
<feature type="transmembrane region" description="Helical" evidence="5">
    <location>
        <begin position="21"/>
        <end position="43"/>
    </location>
</feature>
<dbReference type="RefSeq" id="WP_027448793.1">
    <property type="nucleotide sequence ID" value="NZ_AVPF01000081.1"/>
</dbReference>
<comment type="caution">
    <text evidence="7">The sequence shown here is derived from an EMBL/GenBank/DDBJ whole genome shotgun (WGS) entry which is preliminary data.</text>
</comment>
<feature type="transmembrane region" description="Helical" evidence="5">
    <location>
        <begin position="286"/>
        <end position="304"/>
    </location>
</feature>
<dbReference type="GO" id="GO:0140359">
    <property type="term" value="F:ABC-type transporter activity"/>
    <property type="evidence" value="ECO:0007669"/>
    <property type="project" value="InterPro"/>
</dbReference>
<evidence type="ECO:0000313" key="8">
    <source>
        <dbReference type="Proteomes" id="UP000030403"/>
    </source>
</evidence>
<organism evidence="7 8">
    <name type="scientific">Pontibacillus marinus BH030004 = DSM 16465</name>
    <dbReference type="NCBI Taxonomy" id="1385511"/>
    <lineage>
        <taxon>Bacteria</taxon>
        <taxon>Bacillati</taxon>
        <taxon>Bacillota</taxon>
        <taxon>Bacilli</taxon>
        <taxon>Bacillales</taxon>
        <taxon>Bacillaceae</taxon>
        <taxon>Pontibacillus</taxon>
    </lineage>
</organism>
<dbReference type="eggNOG" id="COG0842">
    <property type="taxonomic scope" value="Bacteria"/>
</dbReference>
<dbReference type="InterPro" id="IPR051328">
    <property type="entry name" value="T7SS_ABC-Transporter"/>
</dbReference>
<comment type="subcellular location">
    <subcellularLocation>
        <location evidence="1">Membrane</location>
        <topology evidence="1">Multi-pass membrane protein</topology>
    </subcellularLocation>
</comment>
<feature type="transmembrane region" description="Helical" evidence="5">
    <location>
        <begin position="370"/>
        <end position="390"/>
    </location>
</feature>
<keyword evidence="3 5" id="KW-1133">Transmembrane helix</keyword>